<dbReference type="Proteomes" id="UP000035088">
    <property type="component" value="Unassembled WGS sequence"/>
</dbReference>
<comment type="similarity">
    <text evidence="2 6">Belongs to the transposase mutator family.</text>
</comment>
<evidence type="ECO:0000256" key="2">
    <source>
        <dbReference type="ARBA" id="ARBA00010961"/>
    </source>
</evidence>
<protein>
    <recommendedName>
        <fullName evidence="6">Mutator family transposase</fullName>
    </recommendedName>
</protein>
<dbReference type="InterPro" id="IPR001207">
    <property type="entry name" value="Transposase_mutator"/>
</dbReference>
<reference evidence="8 9" key="1">
    <citation type="submission" date="2011-11" db="EMBL/GenBank/DDBJ databases">
        <title>Whole genome shotgun sequence of Gordonia araii NBRC 100433.</title>
        <authorList>
            <person name="Yoshida Y."/>
            <person name="Hosoyama A."/>
            <person name="Tsuchikane K."/>
            <person name="Katsumata H."/>
            <person name="Yamazaki S."/>
            <person name="Fujita N."/>
        </authorList>
    </citation>
    <scope>NUCLEOTIDE SEQUENCE [LARGE SCALE GENOMIC DNA]</scope>
    <source>
        <strain evidence="8 9">NBRC 100433</strain>
    </source>
</reference>
<dbReference type="Pfam" id="PF00872">
    <property type="entry name" value="Transposase_mut"/>
    <property type="match status" value="1"/>
</dbReference>
<name>G7H3Q0_9ACTN</name>
<evidence type="ECO:0000313" key="8">
    <source>
        <dbReference type="EMBL" id="GAB10475.1"/>
    </source>
</evidence>
<evidence type="ECO:0000313" key="9">
    <source>
        <dbReference type="Proteomes" id="UP000035088"/>
    </source>
</evidence>
<feature type="region of interest" description="Disordered" evidence="7">
    <location>
        <begin position="1"/>
        <end position="21"/>
    </location>
</feature>
<proteinExistence type="inferred from homology"/>
<keyword evidence="4 6" id="KW-0238">DNA-binding</keyword>
<keyword evidence="6" id="KW-0814">Transposable element</keyword>
<evidence type="ECO:0000256" key="3">
    <source>
        <dbReference type="ARBA" id="ARBA00022578"/>
    </source>
</evidence>
<dbReference type="AlphaFoldDB" id="G7H3Q0"/>
<comment type="function">
    <text evidence="1 6">Required for the transposition of the insertion element.</text>
</comment>
<dbReference type="GO" id="GO:0004803">
    <property type="term" value="F:transposase activity"/>
    <property type="evidence" value="ECO:0007669"/>
    <property type="project" value="UniProtKB-UniRule"/>
</dbReference>
<evidence type="ECO:0000256" key="5">
    <source>
        <dbReference type="ARBA" id="ARBA00023172"/>
    </source>
</evidence>
<dbReference type="GO" id="GO:0006313">
    <property type="term" value="P:DNA transposition"/>
    <property type="evidence" value="ECO:0007669"/>
    <property type="project" value="UniProtKB-UniRule"/>
</dbReference>
<evidence type="ECO:0000256" key="4">
    <source>
        <dbReference type="ARBA" id="ARBA00023125"/>
    </source>
</evidence>
<dbReference type="PROSITE" id="PS01007">
    <property type="entry name" value="TRANSPOSASE_MUTATOR"/>
    <property type="match status" value="1"/>
</dbReference>
<organism evidence="8 9">
    <name type="scientific">Gordonia araii NBRC 100433</name>
    <dbReference type="NCBI Taxonomy" id="1073574"/>
    <lineage>
        <taxon>Bacteria</taxon>
        <taxon>Bacillati</taxon>
        <taxon>Actinomycetota</taxon>
        <taxon>Actinomycetes</taxon>
        <taxon>Mycobacteriales</taxon>
        <taxon>Gordoniaceae</taxon>
        <taxon>Gordonia</taxon>
    </lineage>
</organism>
<feature type="region of interest" description="Disordered" evidence="7">
    <location>
        <begin position="78"/>
        <end position="100"/>
    </location>
</feature>
<gene>
    <name evidence="8" type="ORF">GOARA_056_02230</name>
</gene>
<keyword evidence="9" id="KW-1185">Reference proteome</keyword>
<dbReference type="GO" id="GO:0003677">
    <property type="term" value="F:DNA binding"/>
    <property type="evidence" value="ECO:0007669"/>
    <property type="project" value="UniProtKB-UniRule"/>
</dbReference>
<dbReference type="EMBL" id="BAEE01000056">
    <property type="protein sequence ID" value="GAB10475.1"/>
    <property type="molecule type" value="Genomic_DNA"/>
</dbReference>
<comment type="caution">
    <text evidence="8">The sequence shown here is derived from an EMBL/GenBank/DDBJ whole genome shotgun (WGS) entry which is preliminary data.</text>
</comment>
<dbReference type="PANTHER" id="PTHR33217">
    <property type="entry name" value="TRANSPOSASE FOR INSERTION SEQUENCE ELEMENT IS1081"/>
    <property type="match status" value="1"/>
</dbReference>
<keyword evidence="3 6" id="KW-0815">Transposition</keyword>
<evidence type="ECO:0000256" key="6">
    <source>
        <dbReference type="RuleBase" id="RU365089"/>
    </source>
</evidence>
<dbReference type="NCBIfam" id="NF033543">
    <property type="entry name" value="transpos_IS256"/>
    <property type="match status" value="1"/>
</dbReference>
<keyword evidence="5 6" id="KW-0233">DNA recombination</keyword>
<sequence>MTEKLTGMGSSMKKSSQRNDDLAAVGAADQEAALRQLVAAARARGDDVTGPDGLLKHLTKTVLETALDEEMTEHLGYDKHSVAGRNGGNSRNGTRSKTVLTDNAGPVSIEVPRDRDGSFAPQIVKKRQRRLGEVDTIVLSLYAKGLSTGEISAHFAEVYGASLSKDRISVITDRVVAEMADWTSRPLLPVYAAIFIDAIYIKVRDGQVGNRPFYAAIGVDLTGHRDVLGIWAGTDGHGESAKYWMSVLAEIKNRGVTDVFFLVCDGLKGLPESANAVFPLAKVQTCIIHLIRGTFRYASRKYWDHIARDLKPIYTAPSAAAAWAAFEEFEEKWGKPYPAIPRLWRDAWEQFIPFLDYDVEIRRVLCSTNAIESLNARFRRAVTAKGHFPTEQAAMKTLYLVVRSLDPKGTGQARWTMRWKPALNAFAVTFADRMPAAENI</sequence>
<evidence type="ECO:0000256" key="7">
    <source>
        <dbReference type="SAM" id="MobiDB-lite"/>
    </source>
</evidence>
<evidence type="ECO:0000256" key="1">
    <source>
        <dbReference type="ARBA" id="ARBA00002190"/>
    </source>
</evidence>
<accession>G7H3Q0</accession>
<dbReference type="PANTHER" id="PTHR33217:SF8">
    <property type="entry name" value="MUTATOR FAMILY TRANSPOSASE"/>
    <property type="match status" value="1"/>
</dbReference>